<sequence length="182" mass="19966">MTDSTLDLSRRRFFYTSTALLAGVMVGKSAWAEEEPEKGKEPDQITSRPAEGDCPLNSGGASLLNSEWKVESVYGNKIPDVVTMNLKVGQTTLSGEAGCNSYNAIFQQVGYTGFKITEINKGKKGCRIVNSYPSGPTVNVGDLENGYLRTLRRMGSVQQFENKLVFYNRNGDKAIEMTKVST</sequence>
<dbReference type="AlphaFoldDB" id="A0A6S6U380"/>
<evidence type="ECO:0000313" key="3">
    <source>
        <dbReference type="EMBL" id="CAA6821159.1"/>
    </source>
</evidence>
<reference evidence="3" key="1">
    <citation type="submission" date="2020-01" db="EMBL/GenBank/DDBJ databases">
        <authorList>
            <person name="Meier V. D."/>
            <person name="Meier V D."/>
        </authorList>
    </citation>
    <scope>NUCLEOTIDE SEQUENCE</scope>
    <source>
        <strain evidence="3">HLG_WM_MAG_07</strain>
    </source>
</reference>
<evidence type="ECO:0000259" key="2">
    <source>
        <dbReference type="Pfam" id="PF03724"/>
    </source>
</evidence>
<feature type="region of interest" description="Disordered" evidence="1">
    <location>
        <begin position="31"/>
        <end position="56"/>
    </location>
</feature>
<gene>
    <name evidence="3" type="ORF">HELGO_WM6025</name>
</gene>
<feature type="domain" description="DUF306" evidence="2">
    <location>
        <begin position="62"/>
        <end position="174"/>
    </location>
</feature>
<dbReference type="InterPro" id="IPR005184">
    <property type="entry name" value="DUF306_Meta_HslJ"/>
</dbReference>
<organism evidence="3">
    <name type="scientific">uncultured Thiotrichaceae bacterium</name>
    <dbReference type="NCBI Taxonomy" id="298394"/>
    <lineage>
        <taxon>Bacteria</taxon>
        <taxon>Pseudomonadati</taxon>
        <taxon>Pseudomonadota</taxon>
        <taxon>Gammaproteobacteria</taxon>
        <taxon>Thiotrichales</taxon>
        <taxon>Thiotrichaceae</taxon>
        <taxon>environmental samples</taxon>
    </lineage>
</organism>
<dbReference type="Pfam" id="PF03724">
    <property type="entry name" value="META"/>
    <property type="match status" value="1"/>
</dbReference>
<dbReference type="Gene3D" id="2.40.128.270">
    <property type="match status" value="1"/>
</dbReference>
<dbReference type="InterPro" id="IPR006311">
    <property type="entry name" value="TAT_signal"/>
</dbReference>
<name>A0A6S6U380_9GAMM</name>
<evidence type="ECO:0000256" key="1">
    <source>
        <dbReference type="SAM" id="MobiDB-lite"/>
    </source>
</evidence>
<accession>A0A6S6U380</accession>
<dbReference type="PROSITE" id="PS51318">
    <property type="entry name" value="TAT"/>
    <property type="match status" value="1"/>
</dbReference>
<proteinExistence type="predicted"/>
<dbReference type="EMBL" id="CACVAY010000103">
    <property type="protein sequence ID" value="CAA6821159.1"/>
    <property type="molecule type" value="Genomic_DNA"/>
</dbReference>
<dbReference type="InterPro" id="IPR038670">
    <property type="entry name" value="HslJ-like_sf"/>
</dbReference>
<protein>
    <recommendedName>
        <fullName evidence="2">DUF306 domain-containing protein</fullName>
    </recommendedName>
</protein>